<reference evidence="9 10" key="1">
    <citation type="journal article" date="2011" name="J. Bacteriol.">
        <title>Genome sequence of the mercury-methylating strain Desulfovibrio desulfuricans ND132.</title>
        <authorList>
            <person name="Brown S.D."/>
            <person name="Gilmour C.C."/>
            <person name="Kucken A.M."/>
            <person name="Wall J.D."/>
            <person name="Elias D.A."/>
            <person name="Brandt C.C."/>
            <person name="Podar M."/>
            <person name="Chertkov O."/>
            <person name="Held B."/>
            <person name="Bruce D.C."/>
            <person name="Detter J.C."/>
            <person name="Tapia R."/>
            <person name="Han C.S."/>
            <person name="Goodwin L.A."/>
            <person name="Cheng J.F."/>
            <person name="Pitluck S."/>
            <person name="Woyke T."/>
            <person name="Mikhailova N."/>
            <person name="Ivanova N.N."/>
            <person name="Han J."/>
            <person name="Lucas S."/>
            <person name="Lapidus A.L."/>
            <person name="Land M.L."/>
            <person name="Hauser L.J."/>
            <person name="Palumbo A.V."/>
        </authorList>
    </citation>
    <scope>NUCLEOTIDE SEQUENCE [LARGE SCALE GENOMIC DNA]</scope>
    <source>
        <strain evidence="9 10">ND132</strain>
    </source>
</reference>
<dbReference type="SMR" id="F0JBP7"/>
<feature type="domain" description="4Fe-4S ferredoxin-type" evidence="8">
    <location>
        <begin position="4"/>
        <end position="34"/>
    </location>
</feature>
<gene>
    <name evidence="9" type="ORF">DND132_2346</name>
</gene>
<dbReference type="OrthoDB" id="9789030at2"/>
<dbReference type="AlphaFoldDB" id="F0JBP7"/>
<comment type="cofactor">
    <cofactor evidence="1">
        <name>[4Fe-4S] cluster</name>
        <dbReference type="ChEBI" id="CHEBI:49883"/>
    </cofactor>
</comment>
<evidence type="ECO:0000256" key="7">
    <source>
        <dbReference type="ARBA" id="ARBA00023014"/>
    </source>
</evidence>
<evidence type="ECO:0000256" key="3">
    <source>
        <dbReference type="ARBA" id="ARBA00022485"/>
    </source>
</evidence>
<dbReference type="InterPro" id="IPR017896">
    <property type="entry name" value="4Fe4S_Fe-S-bd"/>
</dbReference>
<dbReference type="EMBL" id="CP003220">
    <property type="protein sequence ID" value="EGB15550.1"/>
    <property type="molecule type" value="Genomic_DNA"/>
</dbReference>
<dbReference type="GO" id="GO:0046872">
    <property type="term" value="F:metal ion binding"/>
    <property type="evidence" value="ECO:0007669"/>
    <property type="project" value="UniProtKB-KW"/>
</dbReference>
<dbReference type="InterPro" id="IPR017900">
    <property type="entry name" value="4Fe4S_Fe_S_CS"/>
</dbReference>
<dbReference type="PANTHER" id="PTHR43177">
    <property type="entry name" value="PROTEIN NRFC"/>
    <property type="match status" value="1"/>
</dbReference>
<dbReference type="Pfam" id="PF13247">
    <property type="entry name" value="Fer4_11"/>
    <property type="match status" value="1"/>
</dbReference>
<evidence type="ECO:0000313" key="10">
    <source>
        <dbReference type="Proteomes" id="UP000007845"/>
    </source>
</evidence>
<evidence type="ECO:0000259" key="8">
    <source>
        <dbReference type="PROSITE" id="PS51379"/>
    </source>
</evidence>
<keyword evidence="6" id="KW-0408">Iron</keyword>
<evidence type="ECO:0000256" key="1">
    <source>
        <dbReference type="ARBA" id="ARBA00001966"/>
    </source>
</evidence>
<evidence type="ECO:0000256" key="4">
    <source>
        <dbReference type="ARBA" id="ARBA00022723"/>
    </source>
</evidence>
<keyword evidence="3" id="KW-0004">4Fe-4S</keyword>
<dbReference type="GO" id="GO:0051539">
    <property type="term" value="F:4 iron, 4 sulfur cluster binding"/>
    <property type="evidence" value="ECO:0007669"/>
    <property type="project" value="UniProtKB-KW"/>
</dbReference>
<dbReference type="PRINTS" id="PR00354">
    <property type="entry name" value="7FE8SFRDOXIN"/>
</dbReference>
<proteinExistence type="predicted"/>
<dbReference type="HOGENOM" id="CLU_043374_1_2_7"/>
<dbReference type="CDD" id="cd10551">
    <property type="entry name" value="PsrB"/>
    <property type="match status" value="1"/>
</dbReference>
<feature type="domain" description="4Fe-4S ferredoxin-type" evidence="8">
    <location>
        <begin position="48"/>
        <end position="79"/>
    </location>
</feature>
<dbReference type="SUPFAM" id="SSF54862">
    <property type="entry name" value="4Fe-4S ferredoxins"/>
    <property type="match status" value="1"/>
</dbReference>
<evidence type="ECO:0000256" key="2">
    <source>
        <dbReference type="ARBA" id="ARBA00022448"/>
    </source>
</evidence>
<dbReference type="PROSITE" id="PS51379">
    <property type="entry name" value="4FE4S_FER_2"/>
    <property type="match status" value="3"/>
</dbReference>
<dbReference type="PROSITE" id="PS00198">
    <property type="entry name" value="4FE4S_FER_1"/>
    <property type="match status" value="1"/>
</dbReference>
<evidence type="ECO:0000313" key="9">
    <source>
        <dbReference type="EMBL" id="EGB15550.1"/>
    </source>
</evidence>
<evidence type="ECO:0000256" key="6">
    <source>
        <dbReference type="ARBA" id="ARBA00023004"/>
    </source>
</evidence>
<evidence type="ECO:0000256" key="5">
    <source>
        <dbReference type="ARBA" id="ARBA00022982"/>
    </source>
</evidence>
<dbReference type="Gene3D" id="3.30.70.20">
    <property type="match status" value="2"/>
</dbReference>
<keyword evidence="7" id="KW-0411">Iron-sulfur</keyword>
<protein>
    <submittedName>
        <fullName evidence="9">4Fe-4S ferredoxin iron-sulfur binding domain protein</fullName>
    </submittedName>
</protein>
<dbReference type="InterPro" id="IPR000813">
    <property type="entry name" value="7Fe_ferredoxin"/>
</dbReference>
<dbReference type="RefSeq" id="WP_014322976.1">
    <property type="nucleotide sequence ID" value="NC_016803.1"/>
</dbReference>
<name>F0JBP7_9BACT</name>
<dbReference type="InterPro" id="IPR050954">
    <property type="entry name" value="ET_IronSulfur_Cluster-Binding"/>
</dbReference>
<keyword evidence="4" id="KW-0479">Metal-binding</keyword>
<dbReference type="STRING" id="641491.DND132_2346"/>
<keyword evidence="2" id="KW-0813">Transport</keyword>
<sequence length="242" mass="25532">MARYVMAIDATRCVNCKACIVACQQRNGVPYSLTRNWVRETPAPDSPTGLRYQPGACMHCDKPSCVEACPTGATYKAGDGSVVVDHDRCIGCGGCVAACPYNARFLNPHTGTADKCDYCRDAGVPGQPPACVQVCPMNCRIFGNADDPQDPVSAVLAANVNVHVVPSSRDTRPTLTYLGATTPTDWPGEVRMPEGLAAMAIVSKGVKWLGGLALFGVAGVFVEHLFCPGLAEDTHGDKGEQA</sequence>
<accession>F0JBP7</accession>
<dbReference type="Proteomes" id="UP000007845">
    <property type="component" value="Chromosome"/>
</dbReference>
<dbReference type="GO" id="GO:0009055">
    <property type="term" value="F:electron transfer activity"/>
    <property type="evidence" value="ECO:0007669"/>
    <property type="project" value="InterPro"/>
</dbReference>
<dbReference type="PANTHER" id="PTHR43177:SF3">
    <property type="entry name" value="PROTEIN NRFC HOMOLOG"/>
    <property type="match status" value="1"/>
</dbReference>
<feature type="domain" description="4Fe-4S ferredoxin-type" evidence="8">
    <location>
        <begin position="80"/>
        <end position="109"/>
    </location>
</feature>
<dbReference type="eggNOG" id="COG0437">
    <property type="taxonomic scope" value="Bacteria"/>
</dbReference>
<organism evidence="9 10">
    <name type="scientific">Pseudodesulfovibrio mercurii</name>
    <dbReference type="NCBI Taxonomy" id="641491"/>
    <lineage>
        <taxon>Bacteria</taxon>
        <taxon>Pseudomonadati</taxon>
        <taxon>Thermodesulfobacteriota</taxon>
        <taxon>Desulfovibrionia</taxon>
        <taxon>Desulfovibrionales</taxon>
        <taxon>Desulfovibrionaceae</taxon>
    </lineage>
</organism>
<keyword evidence="10" id="KW-1185">Reference proteome</keyword>
<dbReference type="Pfam" id="PF12800">
    <property type="entry name" value="Fer4_4"/>
    <property type="match status" value="1"/>
</dbReference>
<dbReference type="KEGG" id="ddn:DND132_2346"/>
<keyword evidence="5" id="KW-0249">Electron transport</keyword>